<name>A0A3M6VVS8_9STRA</name>
<dbReference type="AlphaFoldDB" id="A0A3M6VVS8"/>
<dbReference type="EMBL" id="QLLG01000051">
    <property type="protein sequence ID" value="RMX68840.1"/>
    <property type="molecule type" value="Genomic_DNA"/>
</dbReference>
<sequence>MHDNRQAKDSHKATVEAFYVRVIHRVCFLYQKESKSPSDEAIARLQQKWQETLRLYTGKQEPSHASADEDDVSGAESSTESEHVSDESSSSTSSSSSSSSSDSETTSEQAVGRPSVQMYFGRKRTENVVVWCVDQLGGKRKLHQLDGSASDAEDGVKLQGTADLEWRQELQRQSTGAAGNLLTALKDSFDEQEDNLGDEVEDKEDIEEKEARPMTCEQEGNEVDAMELDEQLSPSRAHSDIATSLLVSSDDLAPVSGLSGINLPLQLAAEYSKFTYRGKRRGYTGQLHAIVLTWPNRLGVRETICPGELVWCYPNSAPRFIGEGELVKAISAEDTGHELKVELSNGKVAMVSMDRIRRLCEYLVRRGSVRFNTEQ</sequence>
<dbReference type="Proteomes" id="UP000282087">
    <property type="component" value="Unassembled WGS sequence"/>
</dbReference>
<feature type="compositionally biased region" description="Low complexity" evidence="1">
    <location>
        <begin position="87"/>
        <end position="108"/>
    </location>
</feature>
<gene>
    <name evidence="2" type="ORF">DD238_003114</name>
</gene>
<feature type="region of interest" description="Disordered" evidence="1">
    <location>
        <begin position="54"/>
        <end position="118"/>
    </location>
</feature>
<keyword evidence="3" id="KW-1185">Reference proteome</keyword>
<accession>A0A3M6VVS8</accession>
<dbReference type="VEuPathDB" id="FungiDB:DD237_002189"/>
<protein>
    <submittedName>
        <fullName evidence="2">Uncharacterized protein</fullName>
    </submittedName>
</protein>
<organism evidence="2 3">
    <name type="scientific">Peronospora effusa</name>
    <dbReference type="NCBI Taxonomy" id="542832"/>
    <lineage>
        <taxon>Eukaryota</taxon>
        <taxon>Sar</taxon>
        <taxon>Stramenopiles</taxon>
        <taxon>Oomycota</taxon>
        <taxon>Peronosporomycetes</taxon>
        <taxon>Peronosporales</taxon>
        <taxon>Peronosporaceae</taxon>
        <taxon>Peronospora</taxon>
    </lineage>
</organism>
<feature type="compositionally biased region" description="Acidic residues" evidence="1">
    <location>
        <begin position="192"/>
        <end position="208"/>
    </location>
</feature>
<evidence type="ECO:0000313" key="3">
    <source>
        <dbReference type="Proteomes" id="UP000282087"/>
    </source>
</evidence>
<evidence type="ECO:0000313" key="2">
    <source>
        <dbReference type="EMBL" id="RMX68840.1"/>
    </source>
</evidence>
<evidence type="ECO:0000256" key="1">
    <source>
        <dbReference type="SAM" id="MobiDB-lite"/>
    </source>
</evidence>
<proteinExistence type="predicted"/>
<comment type="caution">
    <text evidence="2">The sequence shown here is derived from an EMBL/GenBank/DDBJ whole genome shotgun (WGS) entry which is preliminary data.</text>
</comment>
<reference evidence="2 3" key="1">
    <citation type="submission" date="2018-06" db="EMBL/GenBank/DDBJ databases">
        <title>Comparative genomics of downy mildews reveals potential adaptations to biotrophy.</title>
        <authorList>
            <person name="Fletcher K."/>
            <person name="Klosterman S.J."/>
            <person name="Derevnina L."/>
            <person name="Martin F."/>
            <person name="Koike S."/>
            <person name="Reyes Chin-Wo S."/>
            <person name="Mou B."/>
            <person name="Michelmore R."/>
        </authorList>
    </citation>
    <scope>NUCLEOTIDE SEQUENCE [LARGE SCALE GENOMIC DNA]</scope>
    <source>
        <strain evidence="2 3">R14</strain>
    </source>
</reference>
<feature type="region of interest" description="Disordered" evidence="1">
    <location>
        <begin position="192"/>
        <end position="222"/>
    </location>
</feature>
<dbReference type="VEuPathDB" id="FungiDB:DD237_002188"/>